<feature type="domain" description="BZIP" evidence="8">
    <location>
        <begin position="206"/>
        <end position="269"/>
    </location>
</feature>
<evidence type="ECO:0000313" key="10">
    <source>
        <dbReference type="Proteomes" id="UP001318860"/>
    </source>
</evidence>
<evidence type="ECO:0000256" key="1">
    <source>
        <dbReference type="ARBA" id="ARBA00004123"/>
    </source>
</evidence>
<dbReference type="PROSITE" id="PS50217">
    <property type="entry name" value="BZIP"/>
    <property type="match status" value="1"/>
</dbReference>
<evidence type="ECO:0000256" key="7">
    <source>
        <dbReference type="SAM" id="MobiDB-lite"/>
    </source>
</evidence>
<dbReference type="Proteomes" id="UP001318860">
    <property type="component" value="Unassembled WGS sequence"/>
</dbReference>
<keyword evidence="6" id="KW-0175">Coiled coil</keyword>
<dbReference type="PANTHER" id="PTHR13690">
    <property type="entry name" value="TRANSCRIPTION FACTOR POSF21-RELATED"/>
    <property type="match status" value="1"/>
</dbReference>
<dbReference type="SMART" id="SM00338">
    <property type="entry name" value="BRLZ"/>
    <property type="match status" value="1"/>
</dbReference>
<evidence type="ECO:0000256" key="4">
    <source>
        <dbReference type="ARBA" id="ARBA00023163"/>
    </source>
</evidence>
<accession>A0ABR0TYF9</accession>
<dbReference type="EMBL" id="JABTTQ020003506">
    <property type="protein sequence ID" value="KAK6115268.1"/>
    <property type="molecule type" value="Genomic_DNA"/>
</dbReference>
<gene>
    <name evidence="9" type="ORF">DH2020_007537</name>
</gene>
<sequence>MLPPFPFRGSENLPPLRQHRRSNSDVPLGFSAMIQSSPQLVPISGANTREVSGNDNNKPIELKLRETDQVNFGKSGVGTIADVKSEGEVVDELVNSLMNLDHCAEDEIKDGLVSSREGVKRSATGDIAPPPRHYRSLSMDSAIGKFCLGDESPKLQCNRADQLSPGDSFGEKSAKLNLEFGHGEFNDVELKKIMADERLAEIAVSDPRRAKRILANRQSAARSKERKLRYISELEHKVQTLQSEATTLSAQVTILQKEYAELTNRNNELKFRVQAMEQQAQIRDALHEALTSEVQHLKLREERRTSNGMVQQVPMNHHVFPMQHQQPNQMQRISVSTSTTSSTASAAPTSA</sequence>
<dbReference type="SUPFAM" id="SSF57959">
    <property type="entry name" value="Leucine zipper domain"/>
    <property type="match status" value="1"/>
</dbReference>
<keyword evidence="10" id="KW-1185">Reference proteome</keyword>
<feature type="coiled-coil region" evidence="6">
    <location>
        <begin position="224"/>
        <end position="279"/>
    </location>
</feature>
<keyword evidence="4" id="KW-0804">Transcription</keyword>
<dbReference type="Pfam" id="PF00170">
    <property type="entry name" value="bZIP_1"/>
    <property type="match status" value="1"/>
</dbReference>
<name>A0ABR0TYF9_REHGL</name>
<evidence type="ECO:0000256" key="2">
    <source>
        <dbReference type="ARBA" id="ARBA00023015"/>
    </source>
</evidence>
<dbReference type="PANTHER" id="PTHR13690:SF112">
    <property type="entry name" value="TRANSCRIPTION FACTOR RF2A-LIKE"/>
    <property type="match status" value="1"/>
</dbReference>
<feature type="region of interest" description="Disordered" evidence="7">
    <location>
        <begin position="1"/>
        <end position="24"/>
    </location>
</feature>
<dbReference type="CDD" id="cd14703">
    <property type="entry name" value="bZIP_plant_RF2"/>
    <property type="match status" value="1"/>
</dbReference>
<protein>
    <recommendedName>
        <fullName evidence="8">BZIP domain-containing protein</fullName>
    </recommendedName>
</protein>
<dbReference type="InterPro" id="IPR046347">
    <property type="entry name" value="bZIP_sf"/>
</dbReference>
<evidence type="ECO:0000313" key="9">
    <source>
        <dbReference type="EMBL" id="KAK6115268.1"/>
    </source>
</evidence>
<keyword evidence="2" id="KW-0805">Transcription regulation</keyword>
<proteinExistence type="predicted"/>
<comment type="subcellular location">
    <subcellularLocation>
        <location evidence="1">Nucleus</location>
    </subcellularLocation>
</comment>
<feature type="region of interest" description="Disordered" evidence="7">
    <location>
        <begin position="331"/>
        <end position="351"/>
    </location>
</feature>
<dbReference type="Gene3D" id="1.20.5.170">
    <property type="match status" value="1"/>
</dbReference>
<reference evidence="9 10" key="1">
    <citation type="journal article" date="2021" name="Comput. Struct. Biotechnol. J.">
        <title>De novo genome assembly of the potent medicinal plant Rehmannia glutinosa using nanopore technology.</title>
        <authorList>
            <person name="Ma L."/>
            <person name="Dong C."/>
            <person name="Song C."/>
            <person name="Wang X."/>
            <person name="Zheng X."/>
            <person name="Niu Y."/>
            <person name="Chen S."/>
            <person name="Feng W."/>
        </authorList>
    </citation>
    <scope>NUCLEOTIDE SEQUENCE [LARGE SCALE GENOMIC DNA]</scope>
    <source>
        <strain evidence="9">DH-2019</strain>
    </source>
</reference>
<dbReference type="InterPro" id="IPR004827">
    <property type="entry name" value="bZIP"/>
</dbReference>
<evidence type="ECO:0000256" key="3">
    <source>
        <dbReference type="ARBA" id="ARBA00023125"/>
    </source>
</evidence>
<comment type="caution">
    <text evidence="9">The sequence shown here is derived from an EMBL/GenBank/DDBJ whole genome shotgun (WGS) entry which is preliminary data.</text>
</comment>
<feature type="compositionally biased region" description="Low complexity" evidence="7">
    <location>
        <begin position="334"/>
        <end position="351"/>
    </location>
</feature>
<keyword evidence="5" id="KW-0539">Nucleus</keyword>
<keyword evidence="3" id="KW-0238">DNA-binding</keyword>
<dbReference type="InterPro" id="IPR044759">
    <property type="entry name" value="bZIP_RF2"/>
</dbReference>
<evidence type="ECO:0000259" key="8">
    <source>
        <dbReference type="PROSITE" id="PS50217"/>
    </source>
</evidence>
<organism evidence="9 10">
    <name type="scientific">Rehmannia glutinosa</name>
    <name type="common">Chinese foxglove</name>
    <dbReference type="NCBI Taxonomy" id="99300"/>
    <lineage>
        <taxon>Eukaryota</taxon>
        <taxon>Viridiplantae</taxon>
        <taxon>Streptophyta</taxon>
        <taxon>Embryophyta</taxon>
        <taxon>Tracheophyta</taxon>
        <taxon>Spermatophyta</taxon>
        <taxon>Magnoliopsida</taxon>
        <taxon>eudicotyledons</taxon>
        <taxon>Gunneridae</taxon>
        <taxon>Pentapetalae</taxon>
        <taxon>asterids</taxon>
        <taxon>lamiids</taxon>
        <taxon>Lamiales</taxon>
        <taxon>Orobanchaceae</taxon>
        <taxon>Rehmannieae</taxon>
        <taxon>Rehmannia</taxon>
    </lineage>
</organism>
<evidence type="ECO:0000256" key="6">
    <source>
        <dbReference type="SAM" id="Coils"/>
    </source>
</evidence>
<evidence type="ECO:0000256" key="5">
    <source>
        <dbReference type="ARBA" id="ARBA00023242"/>
    </source>
</evidence>